<gene>
    <name evidence="1" type="ORF">LK12_17590</name>
</gene>
<reference evidence="1 2" key="1">
    <citation type="submission" date="2014-10" db="EMBL/GenBank/DDBJ databases">
        <title>Genome sequence of Novosphingobium malaysiense MUSC 273(T).</title>
        <authorList>
            <person name="Lee L.-H."/>
        </authorList>
    </citation>
    <scope>NUCLEOTIDE SEQUENCE [LARGE SCALE GENOMIC DNA]</scope>
    <source>
        <strain evidence="1 2">MUSC 273</strain>
    </source>
</reference>
<dbReference type="AlphaFoldDB" id="A0A0B1ZM98"/>
<dbReference type="Proteomes" id="UP000031057">
    <property type="component" value="Unassembled WGS sequence"/>
</dbReference>
<protein>
    <recommendedName>
        <fullName evidence="3">Methyltransferase</fullName>
    </recommendedName>
</protein>
<accession>A0A0B1ZM98</accession>
<keyword evidence="2" id="KW-1185">Reference proteome</keyword>
<dbReference type="PANTHER" id="PTHR34598:SF3">
    <property type="entry name" value="OXIDOREDUCTASE AN1597"/>
    <property type="match status" value="1"/>
</dbReference>
<evidence type="ECO:0000313" key="1">
    <source>
        <dbReference type="EMBL" id="KHK90400.1"/>
    </source>
</evidence>
<dbReference type="GO" id="GO:0016491">
    <property type="term" value="F:oxidoreductase activity"/>
    <property type="evidence" value="ECO:0007669"/>
    <property type="project" value="InterPro"/>
</dbReference>
<dbReference type="InterPro" id="IPR044053">
    <property type="entry name" value="AsaB-like"/>
</dbReference>
<evidence type="ECO:0008006" key="3">
    <source>
        <dbReference type="Google" id="ProtNLM"/>
    </source>
</evidence>
<dbReference type="PANTHER" id="PTHR34598">
    <property type="entry name" value="BLL6449 PROTEIN"/>
    <property type="match status" value="1"/>
</dbReference>
<sequence>MQDVSEDVTVADVNFQVSHADAGTFGQWDEKLRKLSVQPVPTRVVNIRNLAEAPSLDREGFALVEHDVEGNYDDRAFLDGAFVDSCVDLIKRLTGAKATLNMYPPIVRSKADAEGTSIPAGFIHLDQTRDSYFAQARSKAREQGIELHRGAIYNVWKATSKPPQDQPLAVADRRALDPDDFVIGNTLVEVGEKAGSYPYIGLVPPKEALTLYYTPDMHIGESLVFLSCDFDANAPVGSAHTAIDAPGDAGQCVPRTSVEVRILAVFE</sequence>
<proteinExistence type="predicted"/>
<dbReference type="NCBIfam" id="NF041278">
    <property type="entry name" value="CmcJ_NvfI_EfuI"/>
    <property type="match status" value="1"/>
</dbReference>
<dbReference type="STRING" id="1348853.LK12_17590"/>
<evidence type="ECO:0000313" key="2">
    <source>
        <dbReference type="Proteomes" id="UP000031057"/>
    </source>
</evidence>
<dbReference type="EMBL" id="JTDI01000005">
    <property type="protein sequence ID" value="KHK90400.1"/>
    <property type="molecule type" value="Genomic_DNA"/>
</dbReference>
<name>A0A0B1ZM98_9SPHN</name>
<organism evidence="1 2">
    <name type="scientific">Novosphingobium malaysiense</name>
    <dbReference type="NCBI Taxonomy" id="1348853"/>
    <lineage>
        <taxon>Bacteria</taxon>
        <taxon>Pseudomonadati</taxon>
        <taxon>Pseudomonadota</taxon>
        <taxon>Alphaproteobacteria</taxon>
        <taxon>Sphingomonadales</taxon>
        <taxon>Sphingomonadaceae</taxon>
        <taxon>Novosphingobium</taxon>
    </lineage>
</organism>
<comment type="caution">
    <text evidence="1">The sequence shown here is derived from an EMBL/GenBank/DDBJ whole genome shotgun (WGS) entry which is preliminary data.</text>
</comment>